<keyword evidence="6 9" id="KW-1133">Transmembrane helix</keyword>
<evidence type="ECO:0000256" key="6">
    <source>
        <dbReference type="ARBA" id="ARBA00022989"/>
    </source>
</evidence>
<accession>A0A2V4N967</accession>
<keyword evidence="3" id="KW-0328">Glycosyltransferase</keyword>
<keyword evidence="7 9" id="KW-0472">Membrane</keyword>
<feature type="transmembrane region" description="Helical" evidence="9">
    <location>
        <begin position="228"/>
        <end position="251"/>
    </location>
</feature>
<evidence type="ECO:0000256" key="7">
    <source>
        <dbReference type="ARBA" id="ARBA00023136"/>
    </source>
</evidence>
<feature type="transmembrane region" description="Helical" evidence="9">
    <location>
        <begin position="271"/>
        <end position="292"/>
    </location>
</feature>
<reference evidence="11 12" key="1">
    <citation type="submission" date="2018-03" db="EMBL/GenBank/DDBJ databases">
        <title>Bioinformatic expansion and discovery of thiopeptide antibiotics.</title>
        <authorList>
            <person name="Schwalen C.J."/>
            <person name="Hudson G.A."/>
            <person name="Mitchell D.A."/>
        </authorList>
    </citation>
    <scope>NUCLEOTIDE SEQUENCE [LARGE SCALE GENOMIC DNA]</scope>
    <source>
        <strain evidence="11 12">ATCC 21389</strain>
    </source>
</reference>
<proteinExistence type="predicted"/>
<sequence length="512" mass="55744">MSISTTCEAPEAGRTQDRPAEAGRQLKDLARRGYWVPPGLLTLLVCLYRITRTGLWRDELATWSAIDRSPGQLYALLHHIDAVSGAYYFLLRGWVALVGSSVLLLRLPSAMAMAGSAVLVALIGRQVFDRRIGLTAGLLFTVIPSVSRYGQEARSYAFAVLAVAAASWALLRALERPRIDLRGAGWWGLYAGSVGCAGLFHLVSLAVLAGHAGIVGHRWWRVRARGPVAGFLLSVPLGLLPLLPLAWIGMHQQGQQLGWLDAPSVQYVGDAFWPGLFGSSWTSITVMALAVLPLAWPRGRRRTLDLYLLALLPVGLVWLVSQGGSHYFLDRYLLFTLPFWVLLAASALAGLRPRAVGLVGLVAVVLLAGPQQIQLRKPDARERFDAARAAAVLAADYRPGDGLAVPRGPYHWFFQVDTALRFYLPPQVAPTDVFRAKSAVQQQGLYSAACSQDRTLACLAAVAPPRIWVVTVADRNDPFAGLSDTEKAALTSQYRVRSVTEVPGMVLTLMER</sequence>
<dbReference type="InterPro" id="IPR050297">
    <property type="entry name" value="LipidA_mod_glycosyltrf_83"/>
</dbReference>
<feature type="transmembrane region" description="Helical" evidence="9">
    <location>
        <begin position="103"/>
        <end position="124"/>
    </location>
</feature>
<keyword evidence="4" id="KW-0808">Transferase</keyword>
<organism evidence="11 12">
    <name type="scientific">Streptomyces tateyamensis</name>
    <dbReference type="NCBI Taxonomy" id="565073"/>
    <lineage>
        <taxon>Bacteria</taxon>
        <taxon>Bacillati</taxon>
        <taxon>Actinomycetota</taxon>
        <taxon>Actinomycetes</taxon>
        <taxon>Kitasatosporales</taxon>
        <taxon>Streptomycetaceae</taxon>
        <taxon>Streptomyces</taxon>
    </lineage>
</organism>
<comment type="subcellular location">
    <subcellularLocation>
        <location evidence="1">Cell membrane</location>
        <topology evidence="1">Multi-pass membrane protein</topology>
    </subcellularLocation>
</comment>
<feature type="transmembrane region" description="Helical" evidence="9">
    <location>
        <begin position="34"/>
        <end position="51"/>
    </location>
</feature>
<evidence type="ECO:0000256" key="4">
    <source>
        <dbReference type="ARBA" id="ARBA00022679"/>
    </source>
</evidence>
<dbReference type="Pfam" id="PF13231">
    <property type="entry name" value="PMT_2"/>
    <property type="match status" value="1"/>
</dbReference>
<feature type="transmembrane region" description="Helical" evidence="9">
    <location>
        <begin position="156"/>
        <end position="174"/>
    </location>
</feature>
<evidence type="ECO:0000256" key="9">
    <source>
        <dbReference type="SAM" id="Phobius"/>
    </source>
</evidence>
<keyword evidence="12" id="KW-1185">Reference proteome</keyword>
<feature type="transmembrane region" description="Helical" evidence="9">
    <location>
        <begin position="332"/>
        <end position="349"/>
    </location>
</feature>
<feature type="transmembrane region" description="Helical" evidence="9">
    <location>
        <begin position="356"/>
        <end position="373"/>
    </location>
</feature>
<dbReference type="AlphaFoldDB" id="A0A2V4N967"/>
<dbReference type="GO" id="GO:0009103">
    <property type="term" value="P:lipopolysaccharide biosynthetic process"/>
    <property type="evidence" value="ECO:0007669"/>
    <property type="project" value="UniProtKB-ARBA"/>
</dbReference>
<name>A0A2V4N967_9ACTN</name>
<evidence type="ECO:0000256" key="5">
    <source>
        <dbReference type="ARBA" id="ARBA00022692"/>
    </source>
</evidence>
<dbReference type="RefSeq" id="WP_110670626.1">
    <property type="nucleotide sequence ID" value="NZ_PYBW01000053.1"/>
</dbReference>
<dbReference type="EMBL" id="PYBW01000053">
    <property type="protein sequence ID" value="PYC78093.1"/>
    <property type="molecule type" value="Genomic_DNA"/>
</dbReference>
<feature type="domain" description="Glycosyltransferase RgtA/B/C/D-like" evidence="10">
    <location>
        <begin position="88"/>
        <end position="186"/>
    </location>
</feature>
<evidence type="ECO:0000256" key="3">
    <source>
        <dbReference type="ARBA" id="ARBA00022676"/>
    </source>
</evidence>
<evidence type="ECO:0000256" key="1">
    <source>
        <dbReference type="ARBA" id="ARBA00004651"/>
    </source>
</evidence>
<evidence type="ECO:0000313" key="12">
    <source>
        <dbReference type="Proteomes" id="UP000248039"/>
    </source>
</evidence>
<protein>
    <recommendedName>
        <fullName evidence="10">Glycosyltransferase RgtA/B/C/D-like domain-containing protein</fullName>
    </recommendedName>
</protein>
<evidence type="ECO:0000313" key="11">
    <source>
        <dbReference type="EMBL" id="PYC78093.1"/>
    </source>
</evidence>
<dbReference type="PANTHER" id="PTHR33908:SF11">
    <property type="entry name" value="MEMBRANE PROTEIN"/>
    <property type="match status" value="1"/>
</dbReference>
<dbReference type="Proteomes" id="UP000248039">
    <property type="component" value="Unassembled WGS sequence"/>
</dbReference>
<evidence type="ECO:0000256" key="2">
    <source>
        <dbReference type="ARBA" id="ARBA00022475"/>
    </source>
</evidence>
<feature type="transmembrane region" description="Helical" evidence="9">
    <location>
        <begin position="304"/>
        <end position="320"/>
    </location>
</feature>
<evidence type="ECO:0000256" key="8">
    <source>
        <dbReference type="SAM" id="MobiDB-lite"/>
    </source>
</evidence>
<dbReference type="GO" id="GO:0005886">
    <property type="term" value="C:plasma membrane"/>
    <property type="evidence" value="ECO:0007669"/>
    <property type="project" value="UniProtKB-SubCell"/>
</dbReference>
<dbReference type="PANTHER" id="PTHR33908">
    <property type="entry name" value="MANNOSYLTRANSFERASE YKCB-RELATED"/>
    <property type="match status" value="1"/>
</dbReference>
<feature type="transmembrane region" description="Helical" evidence="9">
    <location>
        <begin position="186"/>
        <end position="208"/>
    </location>
</feature>
<feature type="region of interest" description="Disordered" evidence="8">
    <location>
        <begin position="1"/>
        <end position="20"/>
    </location>
</feature>
<gene>
    <name evidence="11" type="ORF">C7C46_17345</name>
</gene>
<dbReference type="InterPro" id="IPR038731">
    <property type="entry name" value="RgtA/B/C-like"/>
</dbReference>
<keyword evidence="5 9" id="KW-0812">Transmembrane</keyword>
<dbReference type="OrthoDB" id="5318634at2"/>
<evidence type="ECO:0000259" key="10">
    <source>
        <dbReference type="Pfam" id="PF13231"/>
    </source>
</evidence>
<comment type="caution">
    <text evidence="11">The sequence shown here is derived from an EMBL/GenBank/DDBJ whole genome shotgun (WGS) entry which is preliminary data.</text>
</comment>
<dbReference type="GO" id="GO:0016763">
    <property type="term" value="F:pentosyltransferase activity"/>
    <property type="evidence" value="ECO:0007669"/>
    <property type="project" value="TreeGrafter"/>
</dbReference>
<keyword evidence="2" id="KW-1003">Cell membrane</keyword>